<dbReference type="EMBL" id="SACO01000004">
    <property type="protein sequence ID" value="RVU05903.1"/>
    <property type="molecule type" value="Genomic_DNA"/>
</dbReference>
<proteinExistence type="predicted"/>
<dbReference type="OrthoDB" id="8400810at2"/>
<evidence type="ECO:0000313" key="2">
    <source>
        <dbReference type="Proteomes" id="UP000282837"/>
    </source>
</evidence>
<protein>
    <submittedName>
        <fullName evidence="1">Gluconate 2-dehydrogenase subunit 3 family protein</fullName>
    </submittedName>
</protein>
<accession>A0A437N7L5</accession>
<dbReference type="Proteomes" id="UP000282837">
    <property type="component" value="Unassembled WGS sequence"/>
</dbReference>
<comment type="caution">
    <text evidence="1">The sequence shown here is derived from an EMBL/GenBank/DDBJ whole genome shotgun (WGS) entry which is preliminary data.</text>
</comment>
<dbReference type="InterPro" id="IPR006311">
    <property type="entry name" value="TAT_signal"/>
</dbReference>
<keyword evidence="2" id="KW-1185">Reference proteome</keyword>
<dbReference type="AlphaFoldDB" id="A0A437N7L5"/>
<reference evidence="1 2" key="1">
    <citation type="submission" date="2019-01" db="EMBL/GenBank/DDBJ databases">
        <authorList>
            <person name="Chen W.-M."/>
        </authorList>
    </citation>
    <scope>NUCLEOTIDE SEQUENCE [LARGE SCALE GENOMIC DNA]</scope>
    <source>
        <strain evidence="1 2">FSY-9</strain>
    </source>
</reference>
<dbReference type="InterPro" id="IPR027056">
    <property type="entry name" value="Gluconate_2DH_su3"/>
</dbReference>
<sequence length="240" mass="25968">MRNLPHSLARLAGLDSHKVLQDAEQQMDHDNPSRRQFMVAVGNLASAGWIALNWPDIAQAAQPMNHHAMHGSHAAPSGSALKRILTPAEEKEVEAIANQIVPGGKNPGAREAGAIDFINNALASFFGGQLPSFREGLLDFNKAYSAAYGAEKPFSAAPAAQQIDFLGTVDKTPFFQAVRRLTVLGLIALPKYGGNRNNLGWTLIGVEDNHMWAPPFGYYDQDYAGFEPYPGTKPYTADPA</sequence>
<dbReference type="PROSITE" id="PS51318">
    <property type="entry name" value="TAT"/>
    <property type="match status" value="1"/>
</dbReference>
<name>A0A437N7L5_9SPHN</name>
<evidence type="ECO:0000313" key="1">
    <source>
        <dbReference type="EMBL" id="RVU05903.1"/>
    </source>
</evidence>
<organism evidence="1 2">
    <name type="scientific">Novosphingobium umbonatum</name>
    <dbReference type="NCBI Taxonomy" id="1908524"/>
    <lineage>
        <taxon>Bacteria</taxon>
        <taxon>Pseudomonadati</taxon>
        <taxon>Pseudomonadota</taxon>
        <taxon>Alphaproteobacteria</taxon>
        <taxon>Sphingomonadales</taxon>
        <taxon>Sphingomonadaceae</taxon>
        <taxon>Novosphingobium</taxon>
    </lineage>
</organism>
<gene>
    <name evidence="1" type="ORF">EOE18_08040</name>
</gene>
<dbReference type="Pfam" id="PF13618">
    <property type="entry name" value="Gluconate_2-dh3"/>
    <property type="match status" value="1"/>
</dbReference>